<dbReference type="EMBL" id="CP067421">
    <property type="protein sequence ID" value="QQP93082.1"/>
    <property type="molecule type" value="Genomic_DNA"/>
</dbReference>
<name>A0ABX7BFC5_9PROT</name>
<dbReference type="InterPro" id="IPR002347">
    <property type="entry name" value="SDR_fam"/>
</dbReference>
<dbReference type="PRINTS" id="PR00080">
    <property type="entry name" value="SDRFAMILY"/>
</dbReference>
<organism evidence="3 4">
    <name type="scientific">Skermanella cutis</name>
    <dbReference type="NCBI Taxonomy" id="2775420"/>
    <lineage>
        <taxon>Bacteria</taxon>
        <taxon>Pseudomonadati</taxon>
        <taxon>Pseudomonadota</taxon>
        <taxon>Alphaproteobacteria</taxon>
        <taxon>Rhodospirillales</taxon>
        <taxon>Azospirillaceae</taxon>
        <taxon>Skermanella</taxon>
    </lineage>
</organism>
<reference evidence="3" key="1">
    <citation type="submission" date="2021-02" db="EMBL/GenBank/DDBJ databases">
        <title>Skermanella TT6 skin isolate.</title>
        <authorList>
            <person name="Lee K."/>
            <person name="Ganzorig M."/>
        </authorList>
    </citation>
    <scope>NUCLEOTIDE SEQUENCE</scope>
    <source>
        <strain evidence="3">TT6</strain>
    </source>
</reference>
<dbReference type="PANTHER" id="PTHR42760">
    <property type="entry name" value="SHORT-CHAIN DEHYDROGENASES/REDUCTASES FAMILY MEMBER"/>
    <property type="match status" value="1"/>
</dbReference>
<gene>
    <name evidence="3" type="ORF">IGS68_28390</name>
</gene>
<dbReference type="PROSITE" id="PS00061">
    <property type="entry name" value="ADH_SHORT"/>
    <property type="match status" value="1"/>
</dbReference>
<evidence type="ECO:0000256" key="2">
    <source>
        <dbReference type="ARBA" id="ARBA00023002"/>
    </source>
</evidence>
<protein>
    <submittedName>
        <fullName evidence="3">SDR family oxidoreductase</fullName>
    </submittedName>
</protein>
<dbReference type="PANTHER" id="PTHR42760:SF37">
    <property type="entry name" value="CLAVALDEHYDE DEHYDROGENASE"/>
    <property type="match status" value="1"/>
</dbReference>
<dbReference type="Pfam" id="PF13561">
    <property type="entry name" value="adh_short_C2"/>
    <property type="match status" value="1"/>
</dbReference>
<evidence type="ECO:0000313" key="4">
    <source>
        <dbReference type="Proteomes" id="UP000595197"/>
    </source>
</evidence>
<keyword evidence="4" id="KW-1185">Reference proteome</keyword>
<accession>A0ABX7BFC5</accession>
<keyword evidence="2" id="KW-0560">Oxidoreductase</keyword>
<evidence type="ECO:0000256" key="1">
    <source>
        <dbReference type="ARBA" id="ARBA00006484"/>
    </source>
</evidence>
<dbReference type="Gene3D" id="3.40.50.720">
    <property type="entry name" value="NAD(P)-binding Rossmann-like Domain"/>
    <property type="match status" value="1"/>
</dbReference>
<geneLocation type="plasmid" evidence="3 4">
    <name>pTT6-1</name>
</geneLocation>
<dbReference type="SUPFAM" id="SSF51735">
    <property type="entry name" value="NAD(P)-binding Rossmann-fold domains"/>
    <property type="match status" value="1"/>
</dbReference>
<comment type="similarity">
    <text evidence="1">Belongs to the short-chain dehydrogenases/reductases (SDR) family.</text>
</comment>
<dbReference type="Proteomes" id="UP000595197">
    <property type="component" value="Plasmid pTT6-1"/>
</dbReference>
<keyword evidence="3" id="KW-0614">Plasmid</keyword>
<proteinExistence type="inferred from homology"/>
<dbReference type="RefSeq" id="WP_201082459.1">
    <property type="nucleotide sequence ID" value="NZ_CP067421.1"/>
</dbReference>
<dbReference type="PRINTS" id="PR00081">
    <property type="entry name" value="GDHRDH"/>
</dbReference>
<evidence type="ECO:0000313" key="3">
    <source>
        <dbReference type="EMBL" id="QQP93082.1"/>
    </source>
</evidence>
<sequence length="252" mass="26049">MTLPRFDNRTVLVTGASRGIGFGIAQAFAAAGADLHVAAENDAIHAAAEALGATAHRADVTRGDEVGAMAARIGALDVLVNNAGLELMTPLDDAGAENEAAFRRIIEINILGTFLVTRAVVPGMRAGGAIVNTASVWGRVAEPLFSAYVASKHAVIGLTKTWAKELGPAGIRVNAVCPGWVRTEASMRSLGRMAERAGRGEADLLDDIIAGQALPGLMEPPDMAGPYLFLASDLAANVTGQSLGADRGEVPW</sequence>
<dbReference type="CDD" id="cd05233">
    <property type="entry name" value="SDR_c"/>
    <property type="match status" value="1"/>
</dbReference>
<dbReference type="InterPro" id="IPR036291">
    <property type="entry name" value="NAD(P)-bd_dom_sf"/>
</dbReference>
<dbReference type="InterPro" id="IPR020904">
    <property type="entry name" value="Sc_DH/Rdtase_CS"/>
</dbReference>